<gene>
    <name evidence="7" type="ORF">Q428_05200</name>
</gene>
<accession>A0A017RWX6</accession>
<dbReference type="EMBL" id="AZQP01000011">
    <property type="protein sequence ID" value="EYE88909.1"/>
    <property type="molecule type" value="Genomic_DNA"/>
</dbReference>
<dbReference type="RefSeq" id="WP_051514939.1">
    <property type="nucleotide sequence ID" value="NZ_AZQP01000011.1"/>
</dbReference>
<keyword evidence="8" id="KW-1185">Reference proteome</keyword>
<keyword evidence="4 5" id="KW-0472">Membrane</keyword>
<dbReference type="Pfam" id="PF06271">
    <property type="entry name" value="RDD"/>
    <property type="match status" value="1"/>
</dbReference>
<name>A0A017RWX6_9CLOT</name>
<feature type="transmembrane region" description="Helical" evidence="5">
    <location>
        <begin position="60"/>
        <end position="82"/>
    </location>
</feature>
<dbReference type="OrthoDB" id="9787732at2"/>
<comment type="subcellular location">
    <subcellularLocation>
        <location evidence="1">Membrane</location>
        <topology evidence="1">Multi-pass membrane protein</topology>
    </subcellularLocation>
</comment>
<dbReference type="Proteomes" id="UP000019681">
    <property type="component" value="Unassembled WGS sequence"/>
</dbReference>
<comment type="caution">
    <text evidence="7">The sequence shown here is derived from an EMBL/GenBank/DDBJ whole genome shotgun (WGS) entry which is preliminary data.</text>
</comment>
<dbReference type="AlphaFoldDB" id="A0A017RWX6"/>
<protein>
    <recommendedName>
        <fullName evidence="6">RDD domain-containing protein</fullName>
    </recommendedName>
</protein>
<keyword evidence="2 5" id="KW-0812">Transmembrane</keyword>
<evidence type="ECO:0000313" key="7">
    <source>
        <dbReference type="EMBL" id="EYE88909.1"/>
    </source>
</evidence>
<dbReference type="PANTHER" id="PTHR38480">
    <property type="entry name" value="SLR0254 PROTEIN"/>
    <property type="match status" value="1"/>
</dbReference>
<dbReference type="STRING" id="1403537.Q428_05200"/>
<feature type="domain" description="RDD" evidence="6">
    <location>
        <begin position="18"/>
        <end position="148"/>
    </location>
</feature>
<dbReference type="PANTHER" id="PTHR38480:SF1">
    <property type="entry name" value="SLR0254 PROTEIN"/>
    <property type="match status" value="1"/>
</dbReference>
<organism evidence="7 8">
    <name type="scientific">Fervidicella metallireducens AeB</name>
    <dbReference type="NCBI Taxonomy" id="1403537"/>
    <lineage>
        <taxon>Bacteria</taxon>
        <taxon>Bacillati</taxon>
        <taxon>Bacillota</taxon>
        <taxon>Clostridia</taxon>
        <taxon>Eubacteriales</taxon>
        <taxon>Clostridiaceae</taxon>
        <taxon>Fervidicella</taxon>
    </lineage>
</organism>
<feature type="transmembrane region" description="Helical" evidence="5">
    <location>
        <begin position="119"/>
        <end position="136"/>
    </location>
</feature>
<feature type="transmembrane region" description="Helical" evidence="5">
    <location>
        <begin position="33"/>
        <end position="53"/>
    </location>
</feature>
<evidence type="ECO:0000256" key="4">
    <source>
        <dbReference type="ARBA" id="ARBA00023136"/>
    </source>
</evidence>
<keyword evidence="3 5" id="KW-1133">Transmembrane helix</keyword>
<dbReference type="GO" id="GO:0016020">
    <property type="term" value="C:membrane"/>
    <property type="evidence" value="ECO:0007669"/>
    <property type="project" value="UniProtKB-SubCell"/>
</dbReference>
<evidence type="ECO:0000313" key="8">
    <source>
        <dbReference type="Proteomes" id="UP000019681"/>
    </source>
</evidence>
<dbReference type="InterPro" id="IPR010432">
    <property type="entry name" value="RDD"/>
</dbReference>
<evidence type="ECO:0000256" key="5">
    <source>
        <dbReference type="SAM" id="Phobius"/>
    </source>
</evidence>
<proteinExistence type="predicted"/>
<reference evidence="7 8" key="1">
    <citation type="journal article" date="2014" name="Genome Announc.">
        <title>Draft Genome Sequence of Fervidicella metallireducens Strain AeBT, an Iron-Reducing Thermoanaerobe from the Great Artesian Basin.</title>
        <authorList>
            <person name="Patel B.K."/>
        </authorList>
    </citation>
    <scope>NUCLEOTIDE SEQUENCE [LARGE SCALE GENOMIC DNA]</scope>
    <source>
        <strain evidence="7 8">AeB</strain>
    </source>
</reference>
<evidence type="ECO:0000256" key="1">
    <source>
        <dbReference type="ARBA" id="ARBA00004141"/>
    </source>
</evidence>
<evidence type="ECO:0000259" key="6">
    <source>
        <dbReference type="Pfam" id="PF06271"/>
    </source>
</evidence>
<evidence type="ECO:0000256" key="3">
    <source>
        <dbReference type="ARBA" id="ARBA00022989"/>
    </source>
</evidence>
<evidence type="ECO:0000256" key="2">
    <source>
        <dbReference type="ARBA" id="ARBA00022692"/>
    </source>
</evidence>
<sequence>MKKIKITTPENIEVEYNLAGLGSRTAAAVIDGLIQGIIMLMVVIAIIIISAYSPDFWKKYYGWIIGVTIIINSLVNYCYFIVMELTMNGMTIGKKAMKLRTIRNNGQPITLKHSAIRNLFRVFIDVFGIGTILIFFSKENKRLGDYAASTIVIVEENLTQPIGIEVFSDINKNIRYYLTDEEYETLKYYYMRKNKIEDISKVQMKLKEYYTKKFKDLEIYDEYRNFIDAL</sequence>